<keyword evidence="1" id="KW-1133">Transmembrane helix</keyword>
<proteinExistence type="predicted"/>
<feature type="transmembrane region" description="Helical" evidence="1">
    <location>
        <begin position="12"/>
        <end position="33"/>
    </location>
</feature>
<dbReference type="EMBL" id="CP063367">
    <property type="protein sequence ID" value="QUM70132.1"/>
    <property type="molecule type" value="Genomic_DNA"/>
</dbReference>
<evidence type="ECO:0000313" key="4">
    <source>
        <dbReference type="Proteomes" id="UP000675994"/>
    </source>
</evidence>
<reference evidence="3" key="1">
    <citation type="journal article" date="2021" name="Front. Microbiol.">
        <title>Presence and Characterization of a Novel cfr-Carrying Tn558 Transposon Derivative in Staphylococcus delphini Isolated From Retail Food.</title>
        <authorList>
            <person name="Zhang F."/>
            <person name="Wu S."/>
            <person name="Huang J."/>
            <person name="Yang R."/>
            <person name="Zhang J."/>
            <person name="Lei T."/>
            <person name="Dai J."/>
            <person name="Ding Y."/>
            <person name="Xue L."/>
            <person name="Wang J."/>
            <person name="Chen M."/>
            <person name="Wu Q."/>
        </authorList>
    </citation>
    <scope>NUCLEOTIDE SEQUENCE</scope>
    <source>
        <strain evidence="3">2794-1</strain>
    </source>
</reference>
<sequence length="503" mass="57565">MYSPQRLHPVSYILSIVDAIKNNIIPFILIGGFQFSTIDFSKPSTYLGEGLLGPLFLLILFTMTFTRRIIEIYRTRYWIEGDYLVVTSGLFNLNRKELNIRRIQSMDTVQSIVHQLVGGVKLIIKTPSDGIELNMVTKRQSEWIQAEIEKTKARIVGVSNVADDANLEVDKTDEQIYTLSHVNLLFMAMTSGAVLVTMTAILSIVGTFQDLIPWEKISGVFTQLEEWAKHNVVFLVIQIIIFIFLAYVIGVIITMIKYYRFTLTRKGEVLKVRYGLFKVNQLSVPITKLQAVQEKKSFLRHLFGFTSYHFIITSDMKIDGNEDDFIKGSVMVLPFIKKQEGERTLRSLVPVNTFPSIEAGLPWRGFHRRFWLITLLSIVIGAVVHYYFSAWVWIAVGLMNVYLIIHSFVATRFSGSALTEEEVSIRKVTWFGFEKTTFKKDKILGFGQTAHPFMQRQQLAHFSYTIARAAGCKNIGLRFEDQAKVSRNKQWYLGGGAIDEKDE</sequence>
<dbReference type="AlphaFoldDB" id="A0AAP8AZ58"/>
<dbReference type="PANTHER" id="PTHR34473:SF2">
    <property type="entry name" value="UPF0699 TRANSMEMBRANE PROTEIN YDBT"/>
    <property type="match status" value="1"/>
</dbReference>
<feature type="transmembrane region" description="Helical" evidence="1">
    <location>
        <begin position="184"/>
        <end position="212"/>
    </location>
</feature>
<dbReference type="Proteomes" id="UP000675994">
    <property type="component" value="Chromosome"/>
</dbReference>
<accession>A0AAP8AZ58</accession>
<feature type="domain" description="YdbS-like PH" evidence="2">
    <location>
        <begin position="73"/>
        <end position="144"/>
    </location>
</feature>
<evidence type="ECO:0000313" key="3">
    <source>
        <dbReference type="EMBL" id="QUM70132.1"/>
    </source>
</evidence>
<evidence type="ECO:0000259" key="2">
    <source>
        <dbReference type="Pfam" id="PF03703"/>
    </source>
</evidence>
<dbReference type="PIRSF" id="PIRSF026631">
    <property type="entry name" value="UCP026631"/>
    <property type="match status" value="1"/>
</dbReference>
<dbReference type="PANTHER" id="PTHR34473">
    <property type="entry name" value="UPF0699 TRANSMEMBRANE PROTEIN YDBS"/>
    <property type="match status" value="1"/>
</dbReference>
<dbReference type="Pfam" id="PF03703">
    <property type="entry name" value="bPH_2"/>
    <property type="match status" value="2"/>
</dbReference>
<feature type="transmembrane region" description="Helical" evidence="1">
    <location>
        <begin position="370"/>
        <end position="388"/>
    </location>
</feature>
<protein>
    <submittedName>
        <fullName evidence="3">PH domain-containing protein</fullName>
    </submittedName>
</protein>
<organism evidence="3 4">
    <name type="scientific">Staphylococcus delphini</name>
    <dbReference type="NCBI Taxonomy" id="53344"/>
    <lineage>
        <taxon>Bacteria</taxon>
        <taxon>Bacillati</taxon>
        <taxon>Bacillota</taxon>
        <taxon>Bacilli</taxon>
        <taxon>Bacillales</taxon>
        <taxon>Staphylococcaceae</taxon>
        <taxon>Staphylococcus</taxon>
        <taxon>Staphylococcus intermedius group</taxon>
    </lineage>
</organism>
<keyword evidence="1" id="KW-0812">Transmembrane</keyword>
<feature type="transmembrane region" description="Helical" evidence="1">
    <location>
        <begin position="45"/>
        <end position="66"/>
    </location>
</feature>
<gene>
    <name evidence="3" type="ORF">IPU22_04060</name>
</gene>
<dbReference type="InterPro" id="IPR014529">
    <property type="entry name" value="UCP026631"/>
</dbReference>
<keyword evidence="1" id="KW-0472">Membrane</keyword>
<dbReference type="InterPro" id="IPR005182">
    <property type="entry name" value="YdbS-like_PH"/>
</dbReference>
<evidence type="ECO:0000256" key="1">
    <source>
        <dbReference type="SAM" id="Phobius"/>
    </source>
</evidence>
<name>A0AAP8AZ58_9STAP</name>
<feature type="transmembrane region" description="Helical" evidence="1">
    <location>
        <begin position="394"/>
        <end position="411"/>
    </location>
</feature>
<dbReference type="RefSeq" id="WP_096606401.1">
    <property type="nucleotide sequence ID" value="NZ_CP063367.1"/>
</dbReference>
<feature type="domain" description="YdbS-like PH" evidence="2">
    <location>
        <begin position="258"/>
        <end position="345"/>
    </location>
</feature>
<feature type="transmembrane region" description="Helical" evidence="1">
    <location>
        <begin position="232"/>
        <end position="256"/>
    </location>
</feature>